<feature type="transmembrane region" description="Helical" evidence="1">
    <location>
        <begin position="162"/>
        <end position="184"/>
    </location>
</feature>
<evidence type="ECO:0000313" key="3">
    <source>
        <dbReference type="Proteomes" id="UP000001631"/>
    </source>
</evidence>
<proteinExistence type="predicted"/>
<keyword evidence="1" id="KW-1133">Transmembrane helix</keyword>
<evidence type="ECO:0000256" key="1">
    <source>
        <dbReference type="SAM" id="Phobius"/>
    </source>
</evidence>
<gene>
    <name evidence="2" type="ORF">HCBG_04598</name>
</gene>
<dbReference type="RefSeq" id="XP_045288200.1">
    <property type="nucleotide sequence ID" value="XM_045431647.1"/>
</dbReference>
<keyword evidence="1" id="KW-0472">Membrane</keyword>
<sequence length="680" mass="76002">MTTTPRHDHLPEPELEPLNVTNGDSVTTNTAKAISHDKRKSYKLRRFPLRAVAVIFGPIIVLAYFAFIWKLIQTREGHTLKFGFSNELWIYYSWFLVGVFGLNFSKYGLLGIEASMLHDRTWQVENTMTLLMHCDSSWNGPGGWFKCCSAFLQRRRIAAGRLWYTLAALSLVPFVALPLSGLTMEPVRGYVKLRDPPLAIGHKLDDFHRRSQEANENLFWRTGFPPKLPGLGIAYIAPHVQRESFPYLREVPNILPSNVSESNPEFFLAPQANVPINGTVWGLLIGCNCSIVKSFSEFKILSQRPPANFNESSSLVTLNLNSSILSDRILVAANHNANLVAHAQIGFNLSGVYGHASWAAPKPMPAIFEYALWQAHRDMGFSLLGEQLNFSKTIDFPMADVNGPYFQAENGTFYFNQTFYGNQPDENGTVSSDPVYQATALTHIAPPIGVRCIRDSKLGYADVDWQGSFRSFTESAPQWVDSHESGDQWAFGQIGDAIAGKFTEILTSTNSPTTLSLTHGLYFPSYIQAETLYRSIMLAHAWDALELMYDSGYSFESAYILPNTTSSRASTVMGPGVIPPIYVGVLFAIWTVGSVIFGCVYGFRCRWSDTLDGYSMFRFGADFAQEIKDEPDFACASEFQECQALWKLPGLVGDSELQMDIGHITLVKRGNEPSKGKKYR</sequence>
<dbReference type="HOGENOM" id="CLU_024888_0_0_1"/>
<name>C0NM68_AJECG</name>
<feature type="transmembrane region" description="Helical" evidence="1">
    <location>
        <begin position="89"/>
        <end position="110"/>
    </location>
</feature>
<feature type="transmembrane region" description="Helical" evidence="1">
    <location>
        <begin position="581"/>
        <end position="603"/>
    </location>
</feature>
<dbReference type="Proteomes" id="UP000001631">
    <property type="component" value="Unassembled WGS sequence"/>
</dbReference>
<dbReference type="EMBL" id="GG663367">
    <property type="protein sequence ID" value="EEH07719.1"/>
    <property type="molecule type" value="Genomic_DNA"/>
</dbReference>
<keyword evidence="3" id="KW-1185">Reference proteome</keyword>
<reference evidence="2" key="1">
    <citation type="submission" date="2009-02" db="EMBL/GenBank/DDBJ databases">
        <title>The Genome Sequence of Ajellomyces capsulatus strain G186AR.</title>
        <authorList>
            <consortium name="The Broad Institute Genome Sequencing Platform"/>
            <person name="Champion M."/>
            <person name="Cuomo C."/>
            <person name="Ma L.-J."/>
            <person name="Henn M.R."/>
            <person name="Sil A."/>
            <person name="Goldman B."/>
            <person name="Young S.K."/>
            <person name="Kodira C.D."/>
            <person name="Zeng Q."/>
            <person name="Koehrsen M."/>
            <person name="Alvarado L."/>
            <person name="Berlin A."/>
            <person name="Borenstein D."/>
            <person name="Chen Z."/>
            <person name="Engels R."/>
            <person name="Freedman E."/>
            <person name="Gellesch M."/>
            <person name="Goldberg J."/>
            <person name="Griggs A."/>
            <person name="Gujja S."/>
            <person name="Heiman D."/>
            <person name="Hepburn T."/>
            <person name="Howarth C."/>
            <person name="Jen D."/>
            <person name="Larson L."/>
            <person name="Lewis B."/>
            <person name="Mehta T."/>
            <person name="Park D."/>
            <person name="Pearson M."/>
            <person name="Roberts A."/>
            <person name="Saif S."/>
            <person name="Shea T."/>
            <person name="Shenoy N."/>
            <person name="Sisk P."/>
            <person name="Stolte C."/>
            <person name="Sykes S."/>
            <person name="Walk T."/>
            <person name="White J."/>
            <person name="Yandava C."/>
            <person name="Klein B."/>
            <person name="McEwen J.G."/>
            <person name="Puccia R."/>
            <person name="Goldman G.H."/>
            <person name="Felipe M.S."/>
            <person name="Nino-Vega G."/>
            <person name="San-Blas G."/>
            <person name="Taylor J."/>
            <person name="Mendoza L."/>
            <person name="Galagan J."/>
            <person name="Nusbaum C."/>
            <person name="Birren B."/>
        </authorList>
    </citation>
    <scope>NUCLEOTIDE SEQUENCE</scope>
    <source>
        <strain evidence="2">G186AR</strain>
    </source>
</reference>
<evidence type="ECO:0000313" key="2">
    <source>
        <dbReference type="EMBL" id="EEH07719.1"/>
    </source>
</evidence>
<dbReference type="AlphaFoldDB" id="C0NM68"/>
<organism evidence="2 3">
    <name type="scientific">Ajellomyces capsulatus (strain G186AR / H82 / ATCC MYA-2454 / RMSCC 2432)</name>
    <name type="common">Darling's disease fungus</name>
    <name type="synonym">Histoplasma capsulatum</name>
    <dbReference type="NCBI Taxonomy" id="447093"/>
    <lineage>
        <taxon>Eukaryota</taxon>
        <taxon>Fungi</taxon>
        <taxon>Dikarya</taxon>
        <taxon>Ascomycota</taxon>
        <taxon>Pezizomycotina</taxon>
        <taxon>Eurotiomycetes</taxon>
        <taxon>Eurotiomycetidae</taxon>
        <taxon>Onygenales</taxon>
        <taxon>Ajellomycetaceae</taxon>
        <taxon>Histoplasma</taxon>
    </lineage>
</organism>
<accession>C0NM68</accession>
<dbReference type="VEuPathDB" id="FungiDB:I7I50_11136"/>
<feature type="transmembrane region" description="Helical" evidence="1">
    <location>
        <begin position="47"/>
        <end position="69"/>
    </location>
</feature>
<dbReference type="InParanoid" id="C0NM68"/>
<dbReference type="GeneID" id="69037614"/>
<protein>
    <submittedName>
        <fullName evidence="2">Uncharacterized protein</fullName>
    </submittedName>
</protein>
<keyword evidence="1" id="KW-0812">Transmembrane</keyword>